<keyword evidence="7" id="KW-1185">Reference proteome</keyword>
<feature type="domain" description="HTH iclR-type" evidence="4">
    <location>
        <begin position="8"/>
        <end position="70"/>
    </location>
</feature>
<dbReference type="InterPro" id="IPR036388">
    <property type="entry name" value="WH-like_DNA-bd_sf"/>
</dbReference>
<dbReference type="InterPro" id="IPR005471">
    <property type="entry name" value="Tscrpt_reg_IclR_N"/>
</dbReference>
<dbReference type="SUPFAM" id="SSF55781">
    <property type="entry name" value="GAF domain-like"/>
    <property type="match status" value="1"/>
</dbReference>
<dbReference type="PROSITE" id="PS51077">
    <property type="entry name" value="HTH_ICLR"/>
    <property type="match status" value="1"/>
</dbReference>
<evidence type="ECO:0000259" key="5">
    <source>
        <dbReference type="PROSITE" id="PS51078"/>
    </source>
</evidence>
<dbReference type="InterPro" id="IPR029016">
    <property type="entry name" value="GAF-like_dom_sf"/>
</dbReference>
<evidence type="ECO:0000256" key="2">
    <source>
        <dbReference type="ARBA" id="ARBA00023125"/>
    </source>
</evidence>
<comment type="caution">
    <text evidence="6">The sequence shown here is derived from an EMBL/GenBank/DDBJ whole genome shotgun (WGS) entry which is preliminary data.</text>
</comment>
<sequence>MKETKGLINAVDRALRILDLFTDQQPELKLTEISKTLNLHKSTVHGLLRTLAYHGYISQNPETGKYRLGLKFLEKSDRVLHALDLRKIANPHLQKIANKYGESTHLVILEGGEAIYIDKIEGHLAIGMYSRISKRAPIYCTAVGKVLVSEKPEWELKEIAQNQNYIMHTKNTIKNADELLEEIRRVRELGYGMDDEELEIGLRCIAVPVRNNTGSIVAAISISGPTMRLSNKVLPEVVDSMKKAAAQISSELGYQRD</sequence>
<gene>
    <name evidence="6" type="ORF">J2S00_001063</name>
</gene>
<proteinExistence type="predicted"/>
<keyword evidence="1" id="KW-0805">Transcription regulation</keyword>
<dbReference type="GO" id="GO:0003677">
    <property type="term" value="F:DNA binding"/>
    <property type="evidence" value="ECO:0007669"/>
    <property type="project" value="UniProtKB-KW"/>
</dbReference>
<dbReference type="PANTHER" id="PTHR30136">
    <property type="entry name" value="HELIX-TURN-HELIX TRANSCRIPTIONAL REGULATOR, ICLR FAMILY"/>
    <property type="match status" value="1"/>
</dbReference>
<evidence type="ECO:0000313" key="6">
    <source>
        <dbReference type="EMBL" id="MDQ0338279.1"/>
    </source>
</evidence>
<feature type="domain" description="IclR-ED" evidence="5">
    <location>
        <begin position="71"/>
        <end position="254"/>
    </location>
</feature>
<keyword evidence="2 6" id="KW-0238">DNA-binding</keyword>
<evidence type="ECO:0000256" key="1">
    <source>
        <dbReference type="ARBA" id="ARBA00023015"/>
    </source>
</evidence>
<dbReference type="PROSITE" id="PS51078">
    <property type="entry name" value="ICLR_ED"/>
    <property type="match status" value="1"/>
</dbReference>
<dbReference type="SMART" id="SM00346">
    <property type="entry name" value="HTH_ICLR"/>
    <property type="match status" value="1"/>
</dbReference>
<reference evidence="6 7" key="1">
    <citation type="submission" date="2023-07" db="EMBL/GenBank/DDBJ databases">
        <title>Genomic Encyclopedia of Type Strains, Phase IV (KMG-IV): sequencing the most valuable type-strain genomes for metagenomic binning, comparative biology and taxonomic classification.</title>
        <authorList>
            <person name="Goeker M."/>
        </authorList>
    </citation>
    <scope>NUCLEOTIDE SEQUENCE [LARGE SCALE GENOMIC DNA]</scope>
    <source>
        <strain evidence="6 7">DSM 17740</strain>
    </source>
</reference>
<name>A0ABU0CPG1_9BACI</name>
<keyword evidence="3" id="KW-0804">Transcription</keyword>
<organism evidence="6 7">
    <name type="scientific">Caldalkalibacillus uzonensis</name>
    <dbReference type="NCBI Taxonomy" id="353224"/>
    <lineage>
        <taxon>Bacteria</taxon>
        <taxon>Bacillati</taxon>
        <taxon>Bacillota</taxon>
        <taxon>Bacilli</taxon>
        <taxon>Bacillales</taxon>
        <taxon>Bacillaceae</taxon>
        <taxon>Caldalkalibacillus</taxon>
    </lineage>
</organism>
<dbReference type="RefSeq" id="WP_307336360.1">
    <property type="nucleotide sequence ID" value="NZ_JAUSUQ010000003.1"/>
</dbReference>
<accession>A0ABU0CPG1</accession>
<dbReference type="Pfam" id="PF09339">
    <property type="entry name" value="HTH_IclR"/>
    <property type="match status" value="1"/>
</dbReference>
<dbReference type="Gene3D" id="3.30.450.40">
    <property type="match status" value="1"/>
</dbReference>
<dbReference type="InterPro" id="IPR036390">
    <property type="entry name" value="WH_DNA-bd_sf"/>
</dbReference>
<dbReference type="InterPro" id="IPR050707">
    <property type="entry name" value="HTH_MetabolicPath_Reg"/>
</dbReference>
<dbReference type="Pfam" id="PF01614">
    <property type="entry name" value="IclR_C"/>
    <property type="match status" value="1"/>
</dbReference>
<evidence type="ECO:0000256" key="3">
    <source>
        <dbReference type="ARBA" id="ARBA00023163"/>
    </source>
</evidence>
<dbReference type="EMBL" id="JAUSUQ010000003">
    <property type="protein sequence ID" value="MDQ0338279.1"/>
    <property type="molecule type" value="Genomic_DNA"/>
</dbReference>
<dbReference type="InterPro" id="IPR014757">
    <property type="entry name" value="Tscrpt_reg_IclR_C"/>
</dbReference>
<evidence type="ECO:0000259" key="4">
    <source>
        <dbReference type="PROSITE" id="PS51077"/>
    </source>
</evidence>
<dbReference type="Gene3D" id="1.10.10.10">
    <property type="entry name" value="Winged helix-like DNA-binding domain superfamily/Winged helix DNA-binding domain"/>
    <property type="match status" value="1"/>
</dbReference>
<dbReference type="SUPFAM" id="SSF46785">
    <property type="entry name" value="Winged helix' DNA-binding domain"/>
    <property type="match status" value="1"/>
</dbReference>
<protein>
    <submittedName>
        <fullName evidence="6">DNA-binding IclR family transcriptional regulator</fullName>
    </submittedName>
</protein>
<dbReference type="Proteomes" id="UP001232445">
    <property type="component" value="Unassembled WGS sequence"/>
</dbReference>
<dbReference type="PANTHER" id="PTHR30136:SF35">
    <property type="entry name" value="HTH-TYPE TRANSCRIPTIONAL REGULATOR RV1719"/>
    <property type="match status" value="1"/>
</dbReference>
<evidence type="ECO:0000313" key="7">
    <source>
        <dbReference type="Proteomes" id="UP001232445"/>
    </source>
</evidence>